<evidence type="ECO:0000313" key="5">
    <source>
        <dbReference type="EMBL" id="CAE0678879.1"/>
    </source>
</evidence>
<feature type="region of interest" description="Disordered" evidence="4">
    <location>
        <begin position="376"/>
        <end position="475"/>
    </location>
</feature>
<feature type="compositionally biased region" description="Polar residues" evidence="4">
    <location>
        <begin position="385"/>
        <end position="405"/>
    </location>
</feature>
<dbReference type="PANTHER" id="PTHR24123:SF141">
    <property type="entry name" value="ANKYRIN 2, ISOFORM U"/>
    <property type="match status" value="1"/>
</dbReference>
<evidence type="ECO:0000256" key="3">
    <source>
        <dbReference type="PROSITE-ProRule" id="PRU00023"/>
    </source>
</evidence>
<dbReference type="InterPro" id="IPR051165">
    <property type="entry name" value="Multifunctional_ANK_Repeat"/>
</dbReference>
<keyword evidence="2 3" id="KW-0040">ANK repeat</keyword>
<dbReference type="PROSITE" id="PS50088">
    <property type="entry name" value="ANK_REPEAT"/>
    <property type="match status" value="1"/>
</dbReference>
<dbReference type="Pfam" id="PF12796">
    <property type="entry name" value="Ank_2"/>
    <property type="match status" value="1"/>
</dbReference>
<dbReference type="SMART" id="SM00248">
    <property type="entry name" value="ANK"/>
    <property type="match status" value="3"/>
</dbReference>
<dbReference type="Gene3D" id="1.25.40.20">
    <property type="entry name" value="Ankyrin repeat-containing domain"/>
    <property type="match status" value="1"/>
</dbReference>
<protein>
    <submittedName>
        <fullName evidence="5">Uncharacterized protein</fullName>
    </submittedName>
</protein>
<evidence type="ECO:0000256" key="2">
    <source>
        <dbReference type="ARBA" id="ARBA00023043"/>
    </source>
</evidence>
<name>A0A7S4DYW2_9EUKA</name>
<dbReference type="PANTHER" id="PTHR24123">
    <property type="entry name" value="ANKYRIN REPEAT-CONTAINING"/>
    <property type="match status" value="1"/>
</dbReference>
<organism evidence="5">
    <name type="scientific">Lotharella globosa</name>
    <dbReference type="NCBI Taxonomy" id="91324"/>
    <lineage>
        <taxon>Eukaryota</taxon>
        <taxon>Sar</taxon>
        <taxon>Rhizaria</taxon>
        <taxon>Cercozoa</taxon>
        <taxon>Chlorarachniophyceae</taxon>
        <taxon>Lotharella</taxon>
    </lineage>
</organism>
<dbReference type="InterPro" id="IPR002110">
    <property type="entry name" value="Ankyrin_rpt"/>
</dbReference>
<evidence type="ECO:0000256" key="1">
    <source>
        <dbReference type="ARBA" id="ARBA00022737"/>
    </source>
</evidence>
<dbReference type="InterPro" id="IPR036770">
    <property type="entry name" value="Ankyrin_rpt-contain_sf"/>
</dbReference>
<sequence>MSMSPLFSGKSDNVDSLSISNSLSSAHQSLNDVSPNLGASSSGVGLALPSLGNEAPSNFYHSPNDLFLEGGTVDSFKISGVNGASGLGMQDDSELGSLYDFKRDQQSQPYSLSATAPNTSHLFTTAVLGSQILEAERSARTKAGVGLDYLDMEAKPKYILGPSANKEKDGALANANDGNQEYTMYAKKVFEGSRRDEPIIDAELAAIGIKGIPTIHTACVDGNLKLVRRLTDARNADVEAKDILGSRPMHVASCYGRLDIIMFLMEKGADVNAMDKYQSTPLVVTSHAQTVKLLVSYGADINAKNVNGISAKSISLSNPYVCLAIEQGKRDLRERINTTRNYIGQVKREFIRKDICEHWQKSNGQNTITFGSVVKEKKSDGKGNGVQSLAGTTDTSHPADISSSSGGVGEAATRKRKREEPNLVGGGKKTSGAQEMGEGNARMETENVSLGAKASKREVSSSSIDAEDNSETEPPACIADLILSFLYQWQHDSNENASRDSKP</sequence>
<proteinExistence type="predicted"/>
<dbReference type="EMBL" id="HBIV01043674">
    <property type="protein sequence ID" value="CAE0678879.1"/>
    <property type="molecule type" value="Transcribed_RNA"/>
</dbReference>
<gene>
    <name evidence="5" type="ORF">LGLO00237_LOCUS30661</name>
</gene>
<accession>A0A7S4DYW2</accession>
<dbReference type="PROSITE" id="PS50297">
    <property type="entry name" value="ANK_REP_REGION"/>
    <property type="match status" value="1"/>
</dbReference>
<reference evidence="5" key="1">
    <citation type="submission" date="2021-01" db="EMBL/GenBank/DDBJ databases">
        <authorList>
            <person name="Corre E."/>
            <person name="Pelletier E."/>
            <person name="Niang G."/>
            <person name="Scheremetjew M."/>
            <person name="Finn R."/>
            <person name="Kale V."/>
            <person name="Holt S."/>
            <person name="Cochrane G."/>
            <person name="Meng A."/>
            <person name="Brown T."/>
            <person name="Cohen L."/>
        </authorList>
    </citation>
    <scope>NUCLEOTIDE SEQUENCE</scope>
    <source>
        <strain evidence="5">CCCM811</strain>
    </source>
</reference>
<dbReference type="PRINTS" id="PR01415">
    <property type="entry name" value="ANKYRIN"/>
</dbReference>
<evidence type="ECO:0000256" key="4">
    <source>
        <dbReference type="SAM" id="MobiDB-lite"/>
    </source>
</evidence>
<feature type="repeat" description="ANK" evidence="3">
    <location>
        <begin position="244"/>
        <end position="276"/>
    </location>
</feature>
<dbReference type="SUPFAM" id="SSF48403">
    <property type="entry name" value="Ankyrin repeat"/>
    <property type="match status" value="1"/>
</dbReference>
<keyword evidence="1" id="KW-0677">Repeat</keyword>
<dbReference type="AlphaFoldDB" id="A0A7S4DYW2"/>